<evidence type="ECO:0000313" key="2">
    <source>
        <dbReference type="EMBL" id="CAG5134662.1"/>
    </source>
</evidence>
<evidence type="ECO:0000313" key="3">
    <source>
        <dbReference type="Proteomes" id="UP000678393"/>
    </source>
</evidence>
<feature type="compositionally biased region" description="Basic and acidic residues" evidence="1">
    <location>
        <begin position="7"/>
        <end position="20"/>
    </location>
</feature>
<dbReference type="EMBL" id="CAJHNH020007457">
    <property type="protein sequence ID" value="CAG5134662.1"/>
    <property type="molecule type" value="Genomic_DNA"/>
</dbReference>
<dbReference type="AlphaFoldDB" id="A0A8S4A2W0"/>
<accession>A0A8S4A2W0</accession>
<name>A0A8S4A2W0_9EUPU</name>
<feature type="region of interest" description="Disordered" evidence="1">
    <location>
        <begin position="169"/>
        <end position="189"/>
    </location>
</feature>
<comment type="caution">
    <text evidence="2">The sequence shown here is derived from an EMBL/GenBank/DDBJ whole genome shotgun (WGS) entry which is preliminary data.</text>
</comment>
<dbReference type="Proteomes" id="UP000678393">
    <property type="component" value="Unassembled WGS sequence"/>
</dbReference>
<sequence length="269" mass="30208">RKKRRKAEMEEKRRKGGDSHWSKILQVSTETNGLRHKRCIRMCRSFSLKEPTGCRLGLSLNRGGSTSSSRSHRGRETGIIANIAARIRQWLQSKRRYEVSPASEAADGTDRSDGEGAAASLNGRGLRTEDIKEDYLIISHVNNYHPELKRAEGYLSRSCALGTSKSATAIAASDREGSSTSPTSRHLERPSHNVICHKRPVVNINIEFADQVMPVEPRSYFAANPLKLNQNHTPKTAIMTPFTRALSRSQQLRQSRNKYMKLLQKTGQL</sequence>
<feature type="region of interest" description="Disordered" evidence="1">
    <location>
        <begin position="1"/>
        <end position="20"/>
    </location>
</feature>
<organism evidence="2 3">
    <name type="scientific">Candidula unifasciata</name>
    <dbReference type="NCBI Taxonomy" id="100452"/>
    <lineage>
        <taxon>Eukaryota</taxon>
        <taxon>Metazoa</taxon>
        <taxon>Spiralia</taxon>
        <taxon>Lophotrochozoa</taxon>
        <taxon>Mollusca</taxon>
        <taxon>Gastropoda</taxon>
        <taxon>Heterobranchia</taxon>
        <taxon>Euthyneura</taxon>
        <taxon>Panpulmonata</taxon>
        <taxon>Eupulmonata</taxon>
        <taxon>Stylommatophora</taxon>
        <taxon>Helicina</taxon>
        <taxon>Helicoidea</taxon>
        <taxon>Geomitridae</taxon>
        <taxon>Candidula</taxon>
    </lineage>
</organism>
<proteinExistence type="predicted"/>
<dbReference type="OrthoDB" id="774951at2759"/>
<protein>
    <submittedName>
        <fullName evidence="2">Uncharacterized protein</fullName>
    </submittedName>
</protein>
<feature type="region of interest" description="Disordered" evidence="1">
    <location>
        <begin position="101"/>
        <end position="121"/>
    </location>
</feature>
<evidence type="ECO:0000256" key="1">
    <source>
        <dbReference type="SAM" id="MobiDB-lite"/>
    </source>
</evidence>
<feature type="non-terminal residue" evidence="2">
    <location>
        <position position="269"/>
    </location>
</feature>
<reference evidence="2" key="1">
    <citation type="submission" date="2021-04" db="EMBL/GenBank/DDBJ databases">
        <authorList>
            <consortium name="Molecular Ecology Group"/>
        </authorList>
    </citation>
    <scope>NUCLEOTIDE SEQUENCE</scope>
</reference>
<feature type="non-terminal residue" evidence="2">
    <location>
        <position position="1"/>
    </location>
</feature>
<keyword evidence="3" id="KW-1185">Reference proteome</keyword>
<gene>
    <name evidence="2" type="ORF">CUNI_LOCUS20220</name>
</gene>